<dbReference type="PANTHER" id="PTHR46268">
    <property type="entry name" value="STRESS RESPONSE PROTEIN NHAX"/>
    <property type="match status" value="1"/>
</dbReference>
<dbReference type="PANTHER" id="PTHR46268:SF6">
    <property type="entry name" value="UNIVERSAL STRESS PROTEIN UP12"/>
    <property type="match status" value="1"/>
</dbReference>
<dbReference type="Gene3D" id="3.40.50.620">
    <property type="entry name" value="HUPs"/>
    <property type="match status" value="1"/>
</dbReference>
<evidence type="ECO:0000313" key="3">
    <source>
        <dbReference type="EMBL" id="ELY50136.1"/>
    </source>
</evidence>
<dbReference type="Pfam" id="PF00582">
    <property type="entry name" value="Usp"/>
    <property type="match status" value="1"/>
</dbReference>
<evidence type="ECO:0000259" key="2">
    <source>
        <dbReference type="Pfam" id="PF00582"/>
    </source>
</evidence>
<reference evidence="3 4" key="1">
    <citation type="journal article" date="2014" name="PLoS Genet.">
        <title>Phylogenetically driven sequencing of extremely halophilic archaea reveals strategies for static and dynamic osmo-response.</title>
        <authorList>
            <person name="Becker E.A."/>
            <person name="Seitzer P.M."/>
            <person name="Tritt A."/>
            <person name="Larsen D."/>
            <person name="Krusor M."/>
            <person name="Yao A.I."/>
            <person name="Wu D."/>
            <person name="Madern D."/>
            <person name="Eisen J.A."/>
            <person name="Darling A.E."/>
            <person name="Facciotti M.T."/>
        </authorList>
    </citation>
    <scope>NUCLEOTIDE SEQUENCE [LARGE SCALE GENOMIC DNA]</scope>
    <source>
        <strain evidence="3 4">JCM 12255</strain>
    </source>
</reference>
<feature type="domain" description="UspA" evidence="2">
    <location>
        <begin position="3"/>
        <end position="126"/>
    </location>
</feature>
<keyword evidence="4" id="KW-1185">Reference proteome</keyword>
<dbReference type="InterPro" id="IPR014729">
    <property type="entry name" value="Rossmann-like_a/b/a_fold"/>
</dbReference>
<dbReference type="CDD" id="cd00293">
    <property type="entry name" value="USP-like"/>
    <property type="match status" value="1"/>
</dbReference>
<evidence type="ECO:0000313" key="4">
    <source>
        <dbReference type="Proteomes" id="UP000011602"/>
    </source>
</evidence>
<organism evidence="3 4">
    <name type="scientific">Natronolimnohabitans innermongolicus JCM 12255</name>
    <dbReference type="NCBI Taxonomy" id="1227499"/>
    <lineage>
        <taxon>Archaea</taxon>
        <taxon>Methanobacteriati</taxon>
        <taxon>Methanobacteriota</taxon>
        <taxon>Stenosarchaea group</taxon>
        <taxon>Halobacteria</taxon>
        <taxon>Halobacteriales</taxon>
        <taxon>Natrialbaceae</taxon>
        <taxon>Natronolimnohabitans</taxon>
    </lineage>
</organism>
<dbReference type="AlphaFoldDB" id="L9WLQ1"/>
<dbReference type="PRINTS" id="PR01438">
    <property type="entry name" value="UNVRSLSTRESS"/>
</dbReference>
<evidence type="ECO:0000256" key="1">
    <source>
        <dbReference type="ARBA" id="ARBA00008791"/>
    </source>
</evidence>
<comment type="similarity">
    <text evidence="1">Belongs to the universal stress protein A family.</text>
</comment>
<dbReference type="Proteomes" id="UP000011602">
    <property type="component" value="Unassembled WGS sequence"/>
</dbReference>
<dbReference type="OrthoDB" id="281037at2157"/>
<gene>
    <name evidence="3" type="ORF">C493_19256</name>
</gene>
<dbReference type="STRING" id="1227499.C493_19256"/>
<dbReference type="eggNOG" id="arCOG03050">
    <property type="taxonomic scope" value="Archaea"/>
</dbReference>
<dbReference type="RefSeq" id="WP_007261107.1">
    <property type="nucleotide sequence ID" value="NZ_AOHZ01000088.1"/>
</dbReference>
<dbReference type="InterPro" id="IPR006015">
    <property type="entry name" value="Universal_stress_UspA"/>
</dbReference>
<protein>
    <submittedName>
        <fullName evidence="3">UspA domain-containing protein</fullName>
    </submittedName>
</protein>
<proteinExistence type="inferred from homology"/>
<sequence length="136" mass="14851">MHRIVQAIDDEVDRSLDQAQTIIDLAADSESVTVVITHGFEFKGPDDELTDLESVRRVTDRFDEHGIAYELRGEQAEPAAFVLETADEIDADLICVGGRTRSPVGKVLFGSVSQQIILEADLPVLIAERSTAGVDE</sequence>
<name>L9WLQ1_9EURY</name>
<dbReference type="InterPro" id="IPR006016">
    <property type="entry name" value="UspA"/>
</dbReference>
<dbReference type="SUPFAM" id="SSF52402">
    <property type="entry name" value="Adenine nucleotide alpha hydrolases-like"/>
    <property type="match status" value="1"/>
</dbReference>
<comment type="caution">
    <text evidence="3">The sequence shown here is derived from an EMBL/GenBank/DDBJ whole genome shotgun (WGS) entry which is preliminary data.</text>
</comment>
<dbReference type="EMBL" id="AOHZ01000088">
    <property type="protein sequence ID" value="ELY50136.1"/>
    <property type="molecule type" value="Genomic_DNA"/>
</dbReference>
<accession>L9WLQ1</accession>